<accession>A0ABQ2L2H3</accession>
<dbReference type="Proteomes" id="UP000606653">
    <property type="component" value="Unassembled WGS sequence"/>
</dbReference>
<organism evidence="1 2">
    <name type="scientific">Saccharibacillus kuerlensis</name>
    <dbReference type="NCBI Taxonomy" id="459527"/>
    <lineage>
        <taxon>Bacteria</taxon>
        <taxon>Bacillati</taxon>
        <taxon>Bacillota</taxon>
        <taxon>Bacilli</taxon>
        <taxon>Bacillales</taxon>
        <taxon>Paenibacillaceae</taxon>
        <taxon>Saccharibacillus</taxon>
    </lineage>
</organism>
<comment type="caution">
    <text evidence="1">The sequence shown here is derived from an EMBL/GenBank/DDBJ whole genome shotgun (WGS) entry which is preliminary data.</text>
</comment>
<evidence type="ECO:0000313" key="1">
    <source>
        <dbReference type="EMBL" id="GGO00051.1"/>
    </source>
</evidence>
<evidence type="ECO:0000313" key="2">
    <source>
        <dbReference type="Proteomes" id="UP000606653"/>
    </source>
</evidence>
<name>A0ABQ2L2H3_9BACL</name>
<proteinExistence type="predicted"/>
<keyword evidence="2" id="KW-1185">Reference proteome</keyword>
<dbReference type="EMBL" id="BMLN01000005">
    <property type="protein sequence ID" value="GGO00051.1"/>
    <property type="molecule type" value="Genomic_DNA"/>
</dbReference>
<dbReference type="RefSeq" id="WP_018978790.1">
    <property type="nucleotide sequence ID" value="NZ_BMLN01000005.1"/>
</dbReference>
<gene>
    <name evidence="1" type="ORF">GCM10010969_20840</name>
</gene>
<protein>
    <submittedName>
        <fullName evidence="1">Uncharacterized protein</fullName>
    </submittedName>
</protein>
<sequence>MFGFTYGDGVTLVHFQAQSPRLYTAGDSLNCQYIRAYFKQRGGNAAQYIEAHLATLQDCAEEIESFGSAVVAVQVEAETYSLCRSLSRTLKQLDSELRIVWFGEWVGKLHGSDPQEVDADAFILAEPEATIWMLSESDKECWENSGCLQLAGSIREEAVRISGIDKDAVESDTLTLDLLASPDERKGAAVEFKVRWADRQGETVRNGGIRRHSMQRFAEEAAKAAKTAAGTTLSIEGFEYANAPEELARGFEIIAAHAPTVKLEVGLRIDQLHAMAPGQLEAAGISALKLTICSPDSLKDAAIKGLLTQWRAGTAGARIRLWLDGEMAGQGMETARHLKSWLSAGLIQPGDVRIRVNGLQQLNLESELADLLASAGSGSDPALLNGYLAYKTGQYPPQALGSGVKHIGLSDRHIPDLAELEPNQLMGINSAFILSQNSVSSSEKEDKYLDAEGVVKRDRTGYNRLAKELESKHQYVPHIQAESLTADTQTRHLEMSAYDFGPPIEMELMNYREAAGREIEDQSGVPGLEILEVGDADNLQAFLEDVQAFEQVGKFRHGYQVRGYVTDSCRWSAAGQCPIKQLPRLSIEEEGKIAGCGGCAAIGRVGDSYDSLQREASAASTREQLLRGCDTCEIRDTCSKCTFLPEYMTRSQYCEIRKRHAMLHRYMQVAQVFKGLRQYTVLFRDTDIREVGVSLRTCTHLLPAAYQAEGQSWVPDHLFVLFVGGQPLLYQAASGKLLKLSPLMALVLEAGIKGLSEVSLKRAIAEVFKTDETQAETAAEQVSRKLDEMGIISAARRAS</sequence>
<reference evidence="2" key="1">
    <citation type="journal article" date="2019" name="Int. J. Syst. Evol. Microbiol.">
        <title>The Global Catalogue of Microorganisms (GCM) 10K type strain sequencing project: providing services to taxonomists for standard genome sequencing and annotation.</title>
        <authorList>
            <consortium name="The Broad Institute Genomics Platform"/>
            <consortium name="The Broad Institute Genome Sequencing Center for Infectious Disease"/>
            <person name="Wu L."/>
            <person name="Ma J."/>
        </authorList>
    </citation>
    <scope>NUCLEOTIDE SEQUENCE [LARGE SCALE GENOMIC DNA]</scope>
    <source>
        <strain evidence="2">CGMCC 1.6964</strain>
    </source>
</reference>